<keyword evidence="2 6" id="KW-0812">Transmembrane</keyword>
<feature type="transmembrane region" description="Helical" evidence="6">
    <location>
        <begin position="352"/>
        <end position="369"/>
    </location>
</feature>
<keyword evidence="3" id="KW-0133">Cell shape</keyword>
<comment type="caution">
    <text evidence="7">The sequence shown here is derived from an EMBL/GenBank/DDBJ whole genome shotgun (WGS) entry which is preliminary data.</text>
</comment>
<feature type="transmembrane region" description="Helical" evidence="6">
    <location>
        <begin position="116"/>
        <end position="132"/>
    </location>
</feature>
<evidence type="ECO:0000256" key="6">
    <source>
        <dbReference type="SAM" id="Phobius"/>
    </source>
</evidence>
<dbReference type="Proteomes" id="UP001193081">
    <property type="component" value="Unassembled WGS sequence"/>
</dbReference>
<evidence type="ECO:0000313" key="7">
    <source>
        <dbReference type="EMBL" id="MBP1466539.1"/>
    </source>
</evidence>
<feature type="transmembrane region" description="Helical" evidence="6">
    <location>
        <begin position="186"/>
        <end position="203"/>
    </location>
</feature>
<proteinExistence type="predicted"/>
<dbReference type="EMBL" id="SIJK02000020">
    <property type="protein sequence ID" value="MBP1466539.1"/>
    <property type="molecule type" value="Genomic_DNA"/>
</dbReference>
<evidence type="ECO:0000256" key="2">
    <source>
        <dbReference type="ARBA" id="ARBA00022692"/>
    </source>
</evidence>
<comment type="subcellular location">
    <subcellularLocation>
        <location evidence="1">Membrane</location>
        <topology evidence="1">Multi-pass membrane protein</topology>
    </subcellularLocation>
</comment>
<evidence type="ECO:0000256" key="5">
    <source>
        <dbReference type="ARBA" id="ARBA00023136"/>
    </source>
</evidence>
<sequence length="376" mass="41582">MEIRRWRQYNWPLLVCVIVLLVLGALAVYSATLTAVTGTGVPLHIIYPDHLINMGLGLALMVAFTFFDYQLLSSLARPIYLIGVFLLILVLFIGRTSEGARSWIEVGARTFQPTELAKLALIIVLAAYWQRFEQINDRWLVQLGGLVLAGLLGLLVLVQPDLGGAIVLASIWVMIAWGSGIRWQQILTLTLITLPLVYIGWQSDAFLDDYQKRRLLTFYYLLNDPSQVDFNDSYNVVQAMNALTQGGLFGAGLTNGLFSQGNYVPVQHTDFIFAVIGEEMGFFGGVVLITFQAILLWQALAIANQARDTFGRLMALGIFGMLFCHLVINLGMNMSLLPVTGLPLPLVSHGGSFMIITLISIGLLQSIALRSKRLVF</sequence>
<feature type="transmembrane region" description="Helical" evidence="6">
    <location>
        <begin position="162"/>
        <end position="179"/>
    </location>
</feature>
<gene>
    <name evidence="7" type="ORF">EYB53_012560</name>
</gene>
<feature type="transmembrane region" description="Helical" evidence="6">
    <location>
        <begin position="139"/>
        <end position="156"/>
    </location>
</feature>
<reference evidence="7 8" key="1">
    <citation type="submission" date="2021-03" db="EMBL/GenBank/DDBJ databases">
        <authorList>
            <person name="Grouzdev D.S."/>
        </authorList>
    </citation>
    <scope>NUCLEOTIDE SEQUENCE [LARGE SCALE GENOMIC DNA]</scope>
    <source>
        <strain evidence="7 8">M50-1</strain>
    </source>
</reference>
<dbReference type="PANTHER" id="PTHR30474">
    <property type="entry name" value="CELL CYCLE PROTEIN"/>
    <property type="match status" value="1"/>
</dbReference>
<evidence type="ECO:0000256" key="4">
    <source>
        <dbReference type="ARBA" id="ARBA00022989"/>
    </source>
</evidence>
<evidence type="ECO:0000256" key="1">
    <source>
        <dbReference type="ARBA" id="ARBA00004141"/>
    </source>
</evidence>
<keyword evidence="5 6" id="KW-0472">Membrane</keyword>
<feature type="transmembrane region" description="Helical" evidence="6">
    <location>
        <begin position="313"/>
        <end position="332"/>
    </location>
</feature>
<feature type="transmembrane region" description="Helical" evidence="6">
    <location>
        <begin position="12"/>
        <end position="31"/>
    </location>
</feature>
<protein>
    <submittedName>
        <fullName evidence="7">Rod shape-determining protein RodA</fullName>
    </submittedName>
</protein>
<evidence type="ECO:0000313" key="8">
    <source>
        <dbReference type="Proteomes" id="UP001193081"/>
    </source>
</evidence>
<feature type="transmembrane region" description="Helical" evidence="6">
    <location>
        <begin position="79"/>
        <end position="96"/>
    </location>
</feature>
<keyword evidence="8" id="KW-1185">Reference proteome</keyword>
<dbReference type="RefSeq" id="WP_135478533.1">
    <property type="nucleotide sequence ID" value="NZ_SIJK02000020.1"/>
</dbReference>
<name>A0ABS4DAU0_9CHLR</name>
<dbReference type="InterPro" id="IPR001182">
    <property type="entry name" value="FtsW/RodA"/>
</dbReference>
<feature type="transmembrane region" description="Helical" evidence="6">
    <location>
        <begin position="51"/>
        <end position="72"/>
    </location>
</feature>
<keyword evidence="4 6" id="KW-1133">Transmembrane helix</keyword>
<evidence type="ECO:0000256" key="3">
    <source>
        <dbReference type="ARBA" id="ARBA00022960"/>
    </source>
</evidence>
<dbReference type="PANTHER" id="PTHR30474:SF14">
    <property type="entry name" value="CELL CYCLE PROTEIN"/>
    <property type="match status" value="1"/>
</dbReference>
<dbReference type="Pfam" id="PF01098">
    <property type="entry name" value="FTSW_RODA_SPOVE"/>
    <property type="match status" value="1"/>
</dbReference>
<organism evidence="7 8">
    <name type="scientific">Candidatus Chloroploca mongolica</name>
    <dbReference type="NCBI Taxonomy" id="2528176"/>
    <lineage>
        <taxon>Bacteria</taxon>
        <taxon>Bacillati</taxon>
        <taxon>Chloroflexota</taxon>
        <taxon>Chloroflexia</taxon>
        <taxon>Chloroflexales</taxon>
        <taxon>Chloroflexineae</taxon>
        <taxon>Oscillochloridaceae</taxon>
        <taxon>Candidatus Chloroploca</taxon>
    </lineage>
</organism>
<feature type="transmembrane region" description="Helical" evidence="6">
    <location>
        <begin position="280"/>
        <end position="301"/>
    </location>
</feature>
<accession>A0ABS4DAU0</accession>